<dbReference type="AlphaFoldDB" id="M3FGR1"/>
<accession>M3FGR1</accession>
<evidence type="ECO:0000313" key="1">
    <source>
        <dbReference type="EMBL" id="EMF79632.1"/>
    </source>
</evidence>
<dbReference type="Proteomes" id="UP000011770">
    <property type="component" value="Unassembled WGS sequence"/>
</dbReference>
<gene>
    <name evidence="1" type="ORF">LEP1GSC188_1447</name>
</gene>
<evidence type="ECO:0000313" key="2">
    <source>
        <dbReference type="Proteomes" id="UP000011770"/>
    </source>
</evidence>
<organism evidence="1 2">
    <name type="scientific">Leptospira weilii serovar Topaz str. LT2116</name>
    <dbReference type="NCBI Taxonomy" id="1088540"/>
    <lineage>
        <taxon>Bacteria</taxon>
        <taxon>Pseudomonadati</taxon>
        <taxon>Spirochaetota</taxon>
        <taxon>Spirochaetia</taxon>
        <taxon>Leptospirales</taxon>
        <taxon>Leptospiraceae</taxon>
        <taxon>Leptospira</taxon>
    </lineage>
</organism>
<protein>
    <submittedName>
        <fullName evidence="1">Uncharacterized protein</fullName>
    </submittedName>
</protein>
<comment type="caution">
    <text evidence="1">The sequence shown here is derived from an EMBL/GenBank/DDBJ whole genome shotgun (WGS) entry which is preliminary data.</text>
</comment>
<sequence>MNNCANCQFFEPDWEEPQDGFCRNPKSDRFKDYALLNEACDFFQALEAIEVLEIA</sequence>
<proteinExistence type="predicted"/>
<dbReference type="EMBL" id="AHOR02000076">
    <property type="protein sequence ID" value="EMF79632.1"/>
    <property type="molecule type" value="Genomic_DNA"/>
</dbReference>
<reference evidence="1 2" key="1">
    <citation type="submission" date="2013-01" db="EMBL/GenBank/DDBJ databases">
        <authorList>
            <person name="Harkins D.M."/>
            <person name="Durkin A.S."/>
            <person name="Brinkac L.M."/>
            <person name="Haft D.H."/>
            <person name="Selengut J.D."/>
            <person name="Sanka R."/>
            <person name="DePew J."/>
            <person name="Purushe J."/>
            <person name="Tulsiani S.M."/>
            <person name="Graham G.C."/>
            <person name="Burns M.-A."/>
            <person name="Dohnt M.F."/>
            <person name="Smythe L.D."/>
            <person name="McKay D.B."/>
            <person name="Craig S.B."/>
            <person name="Vinetz J.M."/>
            <person name="Sutton G.G."/>
            <person name="Nierman W.C."/>
            <person name="Fouts D.E."/>
        </authorList>
    </citation>
    <scope>NUCLEOTIDE SEQUENCE [LARGE SCALE GENOMIC DNA]</scope>
    <source>
        <strain evidence="1 2">LT2116</strain>
    </source>
</reference>
<name>M3FGR1_9LEPT</name>